<keyword evidence="5 11" id="KW-0560">Oxidoreductase</keyword>
<evidence type="ECO:0000256" key="9">
    <source>
        <dbReference type="PIRSR" id="PIRSR000350-3"/>
    </source>
</evidence>
<evidence type="ECO:0000313" key="15">
    <source>
        <dbReference type="EMBL" id="RHY55010.1"/>
    </source>
</evidence>
<feature type="binding site" evidence="9">
    <location>
        <position position="335"/>
    </location>
    <ligand>
        <name>FAD</name>
        <dbReference type="ChEBI" id="CHEBI:57692"/>
    </ligand>
</feature>
<dbReference type="PANTHER" id="PTHR42737">
    <property type="entry name" value="GLUTATHIONE REDUCTASE"/>
    <property type="match status" value="1"/>
</dbReference>
<dbReference type="PIRSF" id="PIRSF000350">
    <property type="entry name" value="Mercury_reductase_MerA"/>
    <property type="match status" value="1"/>
</dbReference>
<dbReference type="Gene3D" id="3.50.50.60">
    <property type="entry name" value="FAD/NAD(P)-binding domain"/>
    <property type="match status" value="2"/>
</dbReference>
<gene>
    <name evidence="15" type="ORF">DYB34_002935</name>
</gene>
<dbReference type="Gene3D" id="3.30.390.30">
    <property type="match status" value="1"/>
</dbReference>
<dbReference type="SUPFAM" id="SSF51905">
    <property type="entry name" value="FAD/NAD(P)-binding domain"/>
    <property type="match status" value="1"/>
</dbReference>
<dbReference type="PANTHER" id="PTHR42737:SF2">
    <property type="entry name" value="GLUTATHIONE REDUCTASE"/>
    <property type="match status" value="1"/>
</dbReference>
<dbReference type="Pfam" id="PF02852">
    <property type="entry name" value="Pyr_redox_dim"/>
    <property type="match status" value="1"/>
</dbReference>
<feature type="binding site" evidence="9">
    <location>
        <position position="76"/>
    </location>
    <ligand>
        <name>FAD</name>
        <dbReference type="ChEBI" id="CHEBI:57692"/>
    </ligand>
</feature>
<sequence length="514" mass="54729">PPPSQQCWSTISTLAPMSTTNSAYDYIVIGGGSGGVSSASRAVEYGAKVLVIERGRANGGAGMGGTCVNVGCVPKKIMYNAGFHAEILHSAKDYSFKEVVNVKFGSFDWAAMKAKRDAYVNWLTGAYEEGLGEENIDHVIGAATFVDDHTVEVNGLRFTAPHILIAVGGVPQLPTIPGIEHAISSDGFFDLPTQPKKVAVVGAGYIAVELAGIFNALKSDTVVFCRGDQVLRKFDPLVRDLVNDEMAKSGVTFVTQSHLQSIRKEADGTLTIMATVNDIRSEFPGFNAIVSAIGRIPRTFDVGLDKTNVELSTDGFVVVDAQENTTVPGVYAIGDATITGWELTPVAIAAGRRLADRLFGHEANACIHYHQIPTVIFSHPPIGTIGLTEPEAIAKYGQANVTAYTSSFSNLFYSLGKPADHKPQTAMKLVCIGVQETVVGAHVAGLGADEMIQGFGVAIKMGAYKSDFDNIVAIHPTASEEMVTMAPWGKIKDQIQLPYGTARAPPTFKQPGHL</sequence>
<dbReference type="InterPro" id="IPR023753">
    <property type="entry name" value="FAD/NAD-binding_dom"/>
</dbReference>
<protein>
    <recommendedName>
        <fullName evidence="12">Glutathione reductase</fullName>
        <ecNumber evidence="12">1.8.1.7</ecNumber>
    </recommendedName>
</protein>
<feature type="domain" description="FAD/NAD(P)-binding" evidence="14">
    <location>
        <begin position="24"/>
        <end position="351"/>
    </location>
</feature>
<evidence type="ECO:0000256" key="7">
    <source>
        <dbReference type="ARBA" id="ARBA00023284"/>
    </source>
</evidence>
<comment type="subunit">
    <text evidence="2">Homodimer.</text>
</comment>
<dbReference type="InterPro" id="IPR006322">
    <property type="entry name" value="Glutathione_Rdtase_euk/bac"/>
</dbReference>
<dbReference type="InterPro" id="IPR004099">
    <property type="entry name" value="Pyr_nucl-diS_OxRdtase_dimer"/>
</dbReference>
<keyword evidence="12" id="KW-0963">Cytoplasm</keyword>
<dbReference type="Pfam" id="PF07992">
    <property type="entry name" value="Pyr_redox_2"/>
    <property type="match status" value="1"/>
</dbReference>
<keyword evidence="3 11" id="KW-0285">Flavoprotein</keyword>
<evidence type="ECO:0000259" key="13">
    <source>
        <dbReference type="Pfam" id="PF02852"/>
    </source>
</evidence>
<dbReference type="GO" id="GO:0045454">
    <property type="term" value="P:cell redox homeostasis"/>
    <property type="evidence" value="ECO:0007669"/>
    <property type="project" value="InterPro"/>
</dbReference>
<dbReference type="EC" id="1.8.1.7" evidence="12"/>
<keyword evidence="7 11" id="KW-0676">Redox-active center</keyword>
<evidence type="ECO:0000256" key="11">
    <source>
        <dbReference type="RuleBase" id="RU003691"/>
    </source>
</evidence>
<evidence type="ECO:0000256" key="10">
    <source>
        <dbReference type="PIRSR" id="PIRSR000350-4"/>
    </source>
</evidence>
<dbReference type="EMBL" id="QUTB01005505">
    <property type="protein sequence ID" value="RHY55010.1"/>
    <property type="molecule type" value="Genomic_DNA"/>
</dbReference>
<dbReference type="GO" id="GO:0050661">
    <property type="term" value="F:NADP binding"/>
    <property type="evidence" value="ECO:0007669"/>
    <property type="project" value="InterPro"/>
</dbReference>
<dbReference type="Proteomes" id="UP000283543">
    <property type="component" value="Unassembled WGS sequence"/>
</dbReference>
<dbReference type="PRINTS" id="PR00368">
    <property type="entry name" value="FADPNR"/>
</dbReference>
<feature type="non-terminal residue" evidence="15">
    <location>
        <position position="1"/>
    </location>
</feature>
<evidence type="ECO:0000256" key="1">
    <source>
        <dbReference type="ARBA" id="ARBA00007532"/>
    </source>
</evidence>
<comment type="catalytic activity">
    <reaction evidence="12">
        <text>2 glutathione + NADP(+) = glutathione disulfide + NADPH + H(+)</text>
        <dbReference type="Rhea" id="RHEA:11740"/>
        <dbReference type="ChEBI" id="CHEBI:15378"/>
        <dbReference type="ChEBI" id="CHEBI:57783"/>
        <dbReference type="ChEBI" id="CHEBI:57925"/>
        <dbReference type="ChEBI" id="CHEBI:58297"/>
        <dbReference type="ChEBI" id="CHEBI:58349"/>
        <dbReference type="EC" id="1.8.1.7"/>
    </reaction>
</comment>
<comment type="function">
    <text evidence="12">Catalyzes the reduction of glutathione disulfide (GSSG) to reduced glutathione (GSH). Constitutes the major mechanism to maintain a high GSH:GSSG ratio in the cytosol.</text>
</comment>
<keyword evidence="9" id="KW-0547">Nucleotide-binding</keyword>
<name>A0A3R6ZGH1_APHAT</name>
<dbReference type="PRINTS" id="PR00411">
    <property type="entry name" value="PNDRDTASEI"/>
</dbReference>
<evidence type="ECO:0000256" key="3">
    <source>
        <dbReference type="ARBA" id="ARBA00022630"/>
    </source>
</evidence>
<dbReference type="InterPro" id="IPR046952">
    <property type="entry name" value="GSHR/TRXR-like"/>
</dbReference>
<evidence type="ECO:0000256" key="2">
    <source>
        <dbReference type="ARBA" id="ARBA00011738"/>
    </source>
</evidence>
<dbReference type="SUPFAM" id="SSF55424">
    <property type="entry name" value="FAD/NAD-linked reductases, dimerisation (C-terminal) domain"/>
    <property type="match status" value="1"/>
</dbReference>
<accession>A0A3R6ZGH1</accession>
<proteinExistence type="inferred from homology"/>
<dbReference type="GO" id="GO:0005739">
    <property type="term" value="C:mitochondrion"/>
    <property type="evidence" value="ECO:0007669"/>
    <property type="project" value="TreeGrafter"/>
</dbReference>
<dbReference type="InterPro" id="IPR001100">
    <property type="entry name" value="Pyr_nuc-diS_OxRdtase"/>
</dbReference>
<dbReference type="FunFam" id="3.30.390.30:FF:000003">
    <property type="entry name" value="Glutathione reductase"/>
    <property type="match status" value="1"/>
</dbReference>
<feature type="disulfide bond" description="Redox-active" evidence="10">
    <location>
        <begin position="67"/>
        <end position="72"/>
    </location>
</feature>
<comment type="cofactor">
    <cofactor evidence="9">
        <name>FAD</name>
        <dbReference type="ChEBI" id="CHEBI:57692"/>
    </cofactor>
    <text evidence="9">Binds 1 FAD per subunit.</text>
</comment>
<evidence type="ECO:0000256" key="6">
    <source>
        <dbReference type="ARBA" id="ARBA00023157"/>
    </source>
</evidence>
<comment type="subcellular location">
    <subcellularLocation>
        <location evidence="12">Cytoplasm</location>
    </subcellularLocation>
</comment>
<comment type="caution">
    <text evidence="15">The sequence shown here is derived from an EMBL/GenBank/DDBJ whole genome shotgun (WGS) entry which is preliminary data.</text>
</comment>
<reference evidence="15 16" key="1">
    <citation type="submission" date="2018-08" db="EMBL/GenBank/DDBJ databases">
        <title>Aphanomyces genome sequencing and annotation.</title>
        <authorList>
            <person name="Minardi D."/>
            <person name="Oidtmann B."/>
            <person name="Van Der Giezen M."/>
            <person name="Studholme D.J."/>
        </authorList>
    </citation>
    <scope>NUCLEOTIDE SEQUENCE [LARGE SCALE GENOMIC DNA]</scope>
    <source>
        <strain evidence="15 16">Si</strain>
    </source>
</reference>
<dbReference type="GO" id="GO:0050660">
    <property type="term" value="F:flavin adenine dinucleotide binding"/>
    <property type="evidence" value="ECO:0007669"/>
    <property type="project" value="InterPro"/>
</dbReference>
<keyword evidence="4 9" id="KW-0274">FAD</keyword>
<evidence type="ECO:0000259" key="14">
    <source>
        <dbReference type="Pfam" id="PF07992"/>
    </source>
</evidence>
<dbReference type="InterPro" id="IPR036188">
    <property type="entry name" value="FAD/NAD-bd_sf"/>
</dbReference>
<dbReference type="InterPro" id="IPR012999">
    <property type="entry name" value="Pyr_OxRdtase_I_AS"/>
</dbReference>
<evidence type="ECO:0000313" key="16">
    <source>
        <dbReference type="Proteomes" id="UP000283543"/>
    </source>
</evidence>
<dbReference type="GO" id="GO:0034599">
    <property type="term" value="P:cellular response to oxidative stress"/>
    <property type="evidence" value="ECO:0007669"/>
    <property type="project" value="TreeGrafter"/>
</dbReference>
<dbReference type="NCBIfam" id="TIGR01421">
    <property type="entry name" value="gluta_reduc_1"/>
    <property type="match status" value="1"/>
</dbReference>
<keyword evidence="6" id="KW-1015">Disulfide bond</keyword>
<feature type="active site" description="Proton acceptor" evidence="8">
    <location>
        <position position="475"/>
    </location>
</feature>
<dbReference type="GO" id="GO:0006749">
    <property type="term" value="P:glutathione metabolic process"/>
    <property type="evidence" value="ECO:0007669"/>
    <property type="project" value="InterPro"/>
</dbReference>
<evidence type="ECO:0000256" key="12">
    <source>
        <dbReference type="RuleBase" id="RU365016"/>
    </source>
</evidence>
<feature type="binding site" evidence="9">
    <location>
        <begin position="202"/>
        <end position="209"/>
    </location>
    <ligand>
        <name>NAD(+)</name>
        <dbReference type="ChEBI" id="CHEBI:57540"/>
    </ligand>
</feature>
<feature type="binding site" evidence="9">
    <location>
        <position position="294"/>
    </location>
    <ligand>
        <name>NAD(+)</name>
        <dbReference type="ChEBI" id="CHEBI:57540"/>
    </ligand>
</feature>
<dbReference type="VEuPathDB" id="FungiDB:H257_17037"/>
<keyword evidence="9" id="KW-0520">NAD</keyword>
<keyword evidence="12" id="KW-0521">NADP</keyword>
<dbReference type="GO" id="GO:0005829">
    <property type="term" value="C:cytosol"/>
    <property type="evidence" value="ECO:0007669"/>
    <property type="project" value="TreeGrafter"/>
</dbReference>
<evidence type="ECO:0000256" key="4">
    <source>
        <dbReference type="ARBA" id="ARBA00022827"/>
    </source>
</evidence>
<dbReference type="AlphaFoldDB" id="A0A3R6ZGH1"/>
<dbReference type="GO" id="GO:0004362">
    <property type="term" value="F:glutathione-disulfide reductase (NADPH) activity"/>
    <property type="evidence" value="ECO:0007669"/>
    <property type="project" value="UniProtKB-EC"/>
</dbReference>
<organism evidence="15 16">
    <name type="scientific">Aphanomyces astaci</name>
    <name type="common">Crayfish plague agent</name>
    <dbReference type="NCBI Taxonomy" id="112090"/>
    <lineage>
        <taxon>Eukaryota</taxon>
        <taxon>Sar</taxon>
        <taxon>Stramenopiles</taxon>
        <taxon>Oomycota</taxon>
        <taxon>Saprolegniomycetes</taxon>
        <taxon>Saprolegniales</taxon>
        <taxon>Verrucalvaceae</taxon>
        <taxon>Aphanomyces</taxon>
    </lineage>
</organism>
<dbReference type="PROSITE" id="PS00076">
    <property type="entry name" value="PYRIDINE_REDOX_1"/>
    <property type="match status" value="1"/>
</dbReference>
<evidence type="ECO:0000256" key="5">
    <source>
        <dbReference type="ARBA" id="ARBA00023002"/>
    </source>
</evidence>
<dbReference type="NCBIfam" id="NF004776">
    <property type="entry name" value="PRK06116.1"/>
    <property type="match status" value="1"/>
</dbReference>
<dbReference type="InterPro" id="IPR016156">
    <property type="entry name" value="FAD/NAD-linked_Rdtase_dimer_sf"/>
</dbReference>
<comment type="similarity">
    <text evidence="1 11">Belongs to the class-I pyridine nucleotide-disulfide oxidoreductase family.</text>
</comment>
<feature type="domain" description="Pyridine nucleotide-disulphide oxidoreductase dimerisation" evidence="13">
    <location>
        <begin position="372"/>
        <end position="486"/>
    </location>
</feature>
<evidence type="ECO:0000256" key="8">
    <source>
        <dbReference type="PIRSR" id="PIRSR000350-2"/>
    </source>
</evidence>
<dbReference type="FunFam" id="3.50.50.60:FF:000235">
    <property type="entry name" value="Glutathione reductase"/>
    <property type="match status" value="1"/>
</dbReference>